<proteinExistence type="predicted"/>
<dbReference type="RefSeq" id="WP_010352803.1">
    <property type="nucleotide sequence ID" value="NZ_BCMK01000003.1"/>
</dbReference>
<evidence type="ECO:0000313" key="6">
    <source>
        <dbReference type="Proteomes" id="UP001282288"/>
    </source>
</evidence>
<reference evidence="3 5" key="1">
    <citation type="journal article" date="2023" name="Microb. Genom.">
        <title>Mesoterricola silvestris gen. nov., sp. nov., Mesoterricola sediminis sp. nov., Geothrix oryzae sp. nov., Geothrix edaphica sp. nov., Geothrix rubra sp. nov., and Geothrix limicola sp. nov., six novel members of Acidobacteriota isolated from soils.</title>
        <authorList>
            <person name="Weisberg A.J."/>
            <person name="Pearce E."/>
            <person name="Kramer C.G."/>
            <person name="Chang J.H."/>
            <person name="Clarke C.R."/>
        </authorList>
    </citation>
    <scope>NUCLEOTIDE SEQUENCE</scope>
    <source>
        <strain evidence="4 5">NB05-1H</strain>
        <strain evidence="3">NRRL_B-16521</strain>
    </source>
</reference>
<organism evidence="3 6">
    <name type="scientific">Streptomyces acidiscabies</name>
    <dbReference type="NCBI Taxonomy" id="42234"/>
    <lineage>
        <taxon>Bacteria</taxon>
        <taxon>Bacillati</taxon>
        <taxon>Actinomycetota</taxon>
        <taxon>Actinomycetes</taxon>
        <taxon>Kitasatosporales</taxon>
        <taxon>Streptomycetaceae</taxon>
        <taxon>Streptomyces</taxon>
    </lineage>
</organism>
<dbReference type="EMBL" id="JARAWP010000022">
    <property type="protein sequence ID" value="MDX3022762.1"/>
    <property type="molecule type" value="Genomic_DNA"/>
</dbReference>
<feature type="domain" description="Extradiol ring-cleavage dioxygenase class III enzyme subunit B" evidence="2">
    <location>
        <begin position="9"/>
        <end position="265"/>
    </location>
</feature>
<dbReference type="GO" id="GO:0008198">
    <property type="term" value="F:ferrous iron binding"/>
    <property type="evidence" value="ECO:0007669"/>
    <property type="project" value="InterPro"/>
</dbReference>
<dbReference type="AlphaFoldDB" id="A0AAP6BB28"/>
<evidence type="ECO:0000313" key="5">
    <source>
        <dbReference type="Proteomes" id="UP001272987"/>
    </source>
</evidence>
<evidence type="ECO:0000256" key="1">
    <source>
        <dbReference type="ARBA" id="ARBA00023002"/>
    </source>
</evidence>
<name>A0AAP6BB28_9ACTN</name>
<dbReference type="GeneID" id="69812899"/>
<dbReference type="Pfam" id="PF02900">
    <property type="entry name" value="LigB"/>
    <property type="match status" value="1"/>
</dbReference>
<evidence type="ECO:0000259" key="2">
    <source>
        <dbReference type="Pfam" id="PF02900"/>
    </source>
</evidence>
<keyword evidence="5" id="KW-1185">Reference proteome</keyword>
<comment type="caution">
    <text evidence="3">The sequence shown here is derived from an EMBL/GenBank/DDBJ whole genome shotgun (WGS) entry which is preliminary data.</text>
</comment>
<dbReference type="Gene3D" id="3.40.830.10">
    <property type="entry name" value="LigB-like"/>
    <property type="match status" value="1"/>
</dbReference>
<dbReference type="SUPFAM" id="SSF53213">
    <property type="entry name" value="LigB-like"/>
    <property type="match status" value="1"/>
</dbReference>
<dbReference type="EMBL" id="JARAWC010000011">
    <property type="protein sequence ID" value="MDX2961404.1"/>
    <property type="molecule type" value="Genomic_DNA"/>
</dbReference>
<dbReference type="InterPro" id="IPR004183">
    <property type="entry name" value="Xdiol_dOase_suB"/>
</dbReference>
<dbReference type="Proteomes" id="UP001272987">
    <property type="component" value="Unassembled WGS sequence"/>
</dbReference>
<evidence type="ECO:0000313" key="3">
    <source>
        <dbReference type="EMBL" id="MDX2961404.1"/>
    </source>
</evidence>
<protein>
    <submittedName>
        <fullName evidence="3">Catechol 1,2-dioxygenase</fullName>
    </submittedName>
</protein>
<gene>
    <name evidence="3" type="ORF">PV399_17005</name>
    <name evidence="4" type="ORF">PV666_33510</name>
</gene>
<sequence>MGEIVGAGLLAHVPLIMLPHEARLEENDGKEITLVTGLQALRREVFEVADYDTVVVMDSHWATTVEFVVTAHDRRAGLFTSDELPRGMCRIPYDWPGDPELAGELVRAGTEQDAWITGIDDPYLPTHYATVNLWHYLGRGLADKRWVSIGVCQTGEAEDHLRVGRALATAVERTDRKVLVIASGALSHAFWPLRQTPLHTAAAIEHIRTPQAARADLERIAWFQEGNHGKVLATMDEFRAFRPEAGFAHYLMLAGALGGAECTAAARQFGEYENALGTGQVHLWFDRPESGWTGRS</sequence>
<dbReference type="PANTHER" id="PTHR30096:SF0">
    <property type="entry name" value="4,5-DOPA DIOXYGENASE EXTRADIOL-LIKE PROTEIN"/>
    <property type="match status" value="1"/>
</dbReference>
<dbReference type="GO" id="GO:0016702">
    <property type="term" value="F:oxidoreductase activity, acting on single donors with incorporation of molecular oxygen, incorporation of two atoms of oxygen"/>
    <property type="evidence" value="ECO:0007669"/>
    <property type="project" value="UniProtKB-ARBA"/>
</dbReference>
<dbReference type="Proteomes" id="UP001282288">
    <property type="component" value="Unassembled WGS sequence"/>
</dbReference>
<dbReference type="PANTHER" id="PTHR30096">
    <property type="entry name" value="4,5-DOPA DIOXYGENASE EXTRADIOL-LIKE PROTEIN"/>
    <property type="match status" value="1"/>
</dbReference>
<evidence type="ECO:0000313" key="4">
    <source>
        <dbReference type="EMBL" id="MDX3022762.1"/>
    </source>
</evidence>
<keyword evidence="1" id="KW-0560">Oxidoreductase</keyword>
<accession>A0AAP6BB28</accession>